<dbReference type="InterPro" id="IPR022565">
    <property type="entry name" value="DUF2608"/>
</dbReference>
<dbReference type="InterPro" id="IPR036412">
    <property type="entry name" value="HAD-like_sf"/>
</dbReference>
<evidence type="ECO:0000313" key="3">
    <source>
        <dbReference type="EMBL" id="TWT85754.1"/>
    </source>
</evidence>
<organism evidence="3 4">
    <name type="scientific">Posidoniimonas polymericola</name>
    <dbReference type="NCBI Taxonomy" id="2528002"/>
    <lineage>
        <taxon>Bacteria</taxon>
        <taxon>Pseudomonadati</taxon>
        <taxon>Planctomycetota</taxon>
        <taxon>Planctomycetia</taxon>
        <taxon>Pirellulales</taxon>
        <taxon>Lacipirellulaceae</taxon>
        <taxon>Posidoniimonas</taxon>
    </lineage>
</organism>
<dbReference type="AlphaFoldDB" id="A0A5C5ZEG7"/>
<evidence type="ECO:0000256" key="2">
    <source>
        <dbReference type="SAM" id="MobiDB-lite"/>
    </source>
</evidence>
<dbReference type="Proteomes" id="UP000318478">
    <property type="component" value="Unassembled WGS sequence"/>
</dbReference>
<accession>A0A5C5ZEG7</accession>
<comment type="caution">
    <text evidence="3">The sequence shown here is derived from an EMBL/GenBank/DDBJ whole genome shotgun (WGS) entry which is preliminary data.</text>
</comment>
<sequence>MFSCDSLSATPQRPRHLAATLNLPRPTLLVLAIALLWSPWAAAEEPALAPAAEPPSSEQPAAEAGAAERPAGARIRKAVTTADFERVVKQVEKFAAKHTAAGVLLVMDIDNTLLAMNQDLGSDQWFNWQAQLQQDNPRSRDLVARDFPGLLGVQGELFALSGMHPPQPELPALIEQIQDLGVTTVVLTSRGHSFRDAAERELTRNGYDFSVSALRIDEARGLFLPFDANRPDAHGLSAEIIQQIEGRLAPVSYANGIYMTAGQHKGYMLQTLLARAIPDNGTLVESRAFRAVVFVDDHEKHTARVHEALADSPLDLATFRYSREDGNVARFNESAKRHVVEDWNRLHRAIDAVMVR</sequence>
<keyword evidence="4" id="KW-1185">Reference proteome</keyword>
<dbReference type="InterPro" id="IPR023214">
    <property type="entry name" value="HAD_sf"/>
</dbReference>
<evidence type="ECO:0000313" key="4">
    <source>
        <dbReference type="Proteomes" id="UP000318478"/>
    </source>
</evidence>
<keyword evidence="1" id="KW-0732">Signal</keyword>
<evidence type="ECO:0000256" key="1">
    <source>
        <dbReference type="ARBA" id="ARBA00022729"/>
    </source>
</evidence>
<proteinExistence type="predicted"/>
<evidence type="ECO:0008006" key="5">
    <source>
        <dbReference type="Google" id="ProtNLM"/>
    </source>
</evidence>
<name>A0A5C5ZEG7_9BACT</name>
<dbReference type="Pfam" id="PF11019">
    <property type="entry name" value="DUF2608"/>
    <property type="match status" value="1"/>
</dbReference>
<protein>
    <recommendedName>
        <fullName evidence="5">DUF2608 domain-containing protein</fullName>
    </recommendedName>
</protein>
<gene>
    <name evidence="3" type="ORF">Pla123a_05610</name>
</gene>
<reference evidence="3 4" key="1">
    <citation type="submission" date="2019-02" db="EMBL/GenBank/DDBJ databases">
        <title>Deep-cultivation of Planctomycetes and their phenomic and genomic characterization uncovers novel biology.</title>
        <authorList>
            <person name="Wiegand S."/>
            <person name="Jogler M."/>
            <person name="Boedeker C."/>
            <person name="Pinto D."/>
            <person name="Vollmers J."/>
            <person name="Rivas-Marin E."/>
            <person name="Kohn T."/>
            <person name="Peeters S.H."/>
            <person name="Heuer A."/>
            <person name="Rast P."/>
            <person name="Oberbeckmann S."/>
            <person name="Bunk B."/>
            <person name="Jeske O."/>
            <person name="Meyerdierks A."/>
            <person name="Storesund J.E."/>
            <person name="Kallscheuer N."/>
            <person name="Luecker S."/>
            <person name="Lage O.M."/>
            <person name="Pohl T."/>
            <person name="Merkel B.J."/>
            <person name="Hornburger P."/>
            <person name="Mueller R.-W."/>
            <person name="Bruemmer F."/>
            <person name="Labrenz M."/>
            <person name="Spormann A.M."/>
            <person name="Op Den Camp H."/>
            <person name="Overmann J."/>
            <person name="Amann R."/>
            <person name="Jetten M.S.M."/>
            <person name="Mascher T."/>
            <person name="Medema M.H."/>
            <person name="Devos D.P."/>
            <person name="Kaster A.-K."/>
            <person name="Ovreas L."/>
            <person name="Rohde M."/>
            <person name="Galperin M.Y."/>
            <person name="Jogler C."/>
        </authorList>
    </citation>
    <scope>NUCLEOTIDE SEQUENCE [LARGE SCALE GENOMIC DNA]</scope>
    <source>
        <strain evidence="3 4">Pla123a</strain>
    </source>
</reference>
<feature type="region of interest" description="Disordered" evidence="2">
    <location>
        <begin position="48"/>
        <end position="72"/>
    </location>
</feature>
<dbReference type="SUPFAM" id="SSF56784">
    <property type="entry name" value="HAD-like"/>
    <property type="match status" value="1"/>
</dbReference>
<dbReference type="EMBL" id="SJPO01000001">
    <property type="protein sequence ID" value="TWT85754.1"/>
    <property type="molecule type" value="Genomic_DNA"/>
</dbReference>
<dbReference type="Gene3D" id="3.40.50.1000">
    <property type="entry name" value="HAD superfamily/HAD-like"/>
    <property type="match status" value="1"/>
</dbReference>